<keyword evidence="3" id="KW-1185">Reference proteome</keyword>
<reference evidence="2 3" key="1">
    <citation type="submission" date="2022-03" db="EMBL/GenBank/DDBJ databases">
        <title>Novel taxa within the pig intestine.</title>
        <authorList>
            <person name="Wylensek D."/>
            <person name="Bishof K."/>
            <person name="Afrizal A."/>
            <person name="Clavel T."/>
        </authorList>
    </citation>
    <scope>NUCLEOTIDE SEQUENCE [LARGE SCALE GENOMIC DNA]</scope>
    <source>
        <strain evidence="2 3">CLA-KB-P133</strain>
    </source>
</reference>
<comment type="caution">
    <text evidence="2">The sequence shown here is derived from an EMBL/GenBank/DDBJ whole genome shotgun (WGS) entry which is preliminary data.</text>
</comment>
<sequence length="102" mass="11915">MYIKKIDTRIAQLERKLNENQKKLDTLQERKIALTNQISDMKKLRKREEEVERIWGDLTSSERSDDEEKCTIDNSLQQSDSIVLAEIPRIAVKDDQQAHGTC</sequence>
<keyword evidence="1" id="KW-0175">Coiled coil</keyword>
<dbReference type="AlphaFoldDB" id="A0AB35U3K5"/>
<feature type="coiled-coil region" evidence="1">
    <location>
        <begin position="3"/>
        <end position="44"/>
    </location>
</feature>
<evidence type="ECO:0000313" key="3">
    <source>
        <dbReference type="Proteomes" id="UP001286174"/>
    </source>
</evidence>
<gene>
    <name evidence="2" type="ORF">MOZ60_10005</name>
</gene>
<dbReference type="EMBL" id="JALBUR010000037">
    <property type="protein sequence ID" value="MDX8420417.1"/>
    <property type="molecule type" value="Genomic_DNA"/>
</dbReference>
<dbReference type="Gene3D" id="1.20.5.340">
    <property type="match status" value="1"/>
</dbReference>
<accession>A0AB35U3K5</accession>
<evidence type="ECO:0000256" key="1">
    <source>
        <dbReference type="SAM" id="Coils"/>
    </source>
</evidence>
<dbReference type="RefSeq" id="WP_370596558.1">
    <property type="nucleotide sequence ID" value="NZ_JALBUR010000037.1"/>
</dbReference>
<name>A0AB35U3K5_9FIRM</name>
<organism evidence="2 3">
    <name type="scientific">Grylomicrobium aquisgranensis</name>
    <dbReference type="NCBI Taxonomy" id="2926318"/>
    <lineage>
        <taxon>Bacteria</taxon>
        <taxon>Bacillati</taxon>
        <taxon>Bacillota</taxon>
        <taxon>Erysipelotrichia</taxon>
        <taxon>Erysipelotrichales</taxon>
        <taxon>Erysipelotrichaceae</taxon>
        <taxon>Grylomicrobium</taxon>
    </lineage>
</organism>
<proteinExistence type="predicted"/>
<protein>
    <submittedName>
        <fullName evidence="2">Uncharacterized protein</fullName>
    </submittedName>
</protein>
<dbReference type="Proteomes" id="UP001286174">
    <property type="component" value="Unassembled WGS sequence"/>
</dbReference>
<evidence type="ECO:0000313" key="2">
    <source>
        <dbReference type="EMBL" id="MDX8420417.1"/>
    </source>
</evidence>